<name>A0AAD5C0Y7_AMBAR</name>
<comment type="caution">
    <text evidence="1">The sequence shown here is derived from an EMBL/GenBank/DDBJ whole genome shotgun (WGS) entry which is preliminary data.</text>
</comment>
<protein>
    <submittedName>
        <fullName evidence="1">Uncharacterized protein</fullName>
    </submittedName>
</protein>
<accession>A0AAD5C0Y7</accession>
<evidence type="ECO:0000313" key="2">
    <source>
        <dbReference type="Proteomes" id="UP001206925"/>
    </source>
</evidence>
<dbReference type="EMBL" id="JAMZMK010010316">
    <property type="protein sequence ID" value="KAI7732079.1"/>
    <property type="molecule type" value="Genomic_DNA"/>
</dbReference>
<proteinExistence type="predicted"/>
<keyword evidence="2" id="KW-1185">Reference proteome</keyword>
<gene>
    <name evidence="1" type="ORF">M8C21_031358</name>
</gene>
<reference evidence="1" key="1">
    <citation type="submission" date="2022-06" db="EMBL/GenBank/DDBJ databases">
        <title>Uncovering the hologenomic basis of an extraordinary plant invasion.</title>
        <authorList>
            <person name="Bieker V.C."/>
            <person name="Martin M.D."/>
            <person name="Gilbert T."/>
            <person name="Hodgins K."/>
            <person name="Battlay P."/>
            <person name="Petersen B."/>
            <person name="Wilson J."/>
        </authorList>
    </citation>
    <scope>NUCLEOTIDE SEQUENCE</scope>
    <source>
        <strain evidence="1">AA19_3_7</strain>
        <tissue evidence="1">Leaf</tissue>
    </source>
</reference>
<dbReference type="Proteomes" id="UP001206925">
    <property type="component" value="Unassembled WGS sequence"/>
</dbReference>
<feature type="non-terminal residue" evidence="1">
    <location>
        <position position="1"/>
    </location>
</feature>
<evidence type="ECO:0000313" key="1">
    <source>
        <dbReference type="EMBL" id="KAI7732079.1"/>
    </source>
</evidence>
<dbReference type="AlphaFoldDB" id="A0AAD5C0Y7"/>
<sequence length="50" mass="5435">GCVIWVAVKHQSTNFKFNAPAAALEIDRHRIGILGLKLQVPPVQLCASSH</sequence>
<organism evidence="1 2">
    <name type="scientific">Ambrosia artemisiifolia</name>
    <name type="common">Common ragweed</name>
    <dbReference type="NCBI Taxonomy" id="4212"/>
    <lineage>
        <taxon>Eukaryota</taxon>
        <taxon>Viridiplantae</taxon>
        <taxon>Streptophyta</taxon>
        <taxon>Embryophyta</taxon>
        <taxon>Tracheophyta</taxon>
        <taxon>Spermatophyta</taxon>
        <taxon>Magnoliopsida</taxon>
        <taxon>eudicotyledons</taxon>
        <taxon>Gunneridae</taxon>
        <taxon>Pentapetalae</taxon>
        <taxon>asterids</taxon>
        <taxon>campanulids</taxon>
        <taxon>Asterales</taxon>
        <taxon>Asteraceae</taxon>
        <taxon>Asteroideae</taxon>
        <taxon>Heliantheae alliance</taxon>
        <taxon>Heliantheae</taxon>
        <taxon>Ambrosia</taxon>
    </lineage>
</organism>